<protein>
    <recommendedName>
        <fullName evidence="4">FAD/NAD(P)-binding domain-containing protein</fullName>
    </recommendedName>
</protein>
<feature type="domain" description="FAD/NAD(P)-binding" evidence="4">
    <location>
        <begin position="7"/>
        <end position="218"/>
    </location>
</feature>
<evidence type="ECO:0000313" key="5">
    <source>
        <dbReference type="EMBL" id="KAF2707825.1"/>
    </source>
</evidence>
<keyword evidence="2" id="KW-0274">FAD</keyword>
<dbReference type="InterPro" id="IPR036188">
    <property type="entry name" value="FAD/NAD-bd_sf"/>
</dbReference>
<name>A0A6G1K5M6_9PLEO</name>
<dbReference type="PANTHER" id="PTHR23023">
    <property type="entry name" value="DIMETHYLANILINE MONOOXYGENASE"/>
    <property type="match status" value="1"/>
</dbReference>
<dbReference type="AlphaFoldDB" id="A0A6G1K5M6"/>
<evidence type="ECO:0000256" key="3">
    <source>
        <dbReference type="ARBA" id="ARBA00023002"/>
    </source>
</evidence>
<dbReference type="GO" id="GO:0016491">
    <property type="term" value="F:oxidoreductase activity"/>
    <property type="evidence" value="ECO:0007669"/>
    <property type="project" value="UniProtKB-KW"/>
</dbReference>
<accession>A0A6G1K5M6</accession>
<dbReference type="Proteomes" id="UP000799428">
    <property type="component" value="Unassembled WGS sequence"/>
</dbReference>
<evidence type="ECO:0000256" key="1">
    <source>
        <dbReference type="ARBA" id="ARBA00022630"/>
    </source>
</evidence>
<proteinExistence type="predicted"/>
<reference evidence="5" key="1">
    <citation type="journal article" date="2020" name="Stud. Mycol.">
        <title>101 Dothideomycetes genomes: a test case for predicting lifestyles and emergence of pathogens.</title>
        <authorList>
            <person name="Haridas S."/>
            <person name="Albert R."/>
            <person name="Binder M."/>
            <person name="Bloem J."/>
            <person name="Labutti K."/>
            <person name="Salamov A."/>
            <person name="Andreopoulos B."/>
            <person name="Baker S."/>
            <person name="Barry K."/>
            <person name="Bills G."/>
            <person name="Bluhm B."/>
            <person name="Cannon C."/>
            <person name="Castanera R."/>
            <person name="Culley D."/>
            <person name="Daum C."/>
            <person name="Ezra D."/>
            <person name="Gonzalez J."/>
            <person name="Henrissat B."/>
            <person name="Kuo A."/>
            <person name="Liang C."/>
            <person name="Lipzen A."/>
            <person name="Lutzoni F."/>
            <person name="Magnuson J."/>
            <person name="Mondo S."/>
            <person name="Nolan M."/>
            <person name="Ohm R."/>
            <person name="Pangilinan J."/>
            <person name="Park H.-J."/>
            <person name="Ramirez L."/>
            <person name="Alfaro M."/>
            <person name="Sun H."/>
            <person name="Tritt A."/>
            <person name="Yoshinaga Y."/>
            <person name="Zwiers L.-H."/>
            <person name="Turgeon B."/>
            <person name="Goodwin S."/>
            <person name="Spatafora J."/>
            <person name="Crous P."/>
            <person name="Grigoriev I."/>
        </authorList>
    </citation>
    <scope>NUCLEOTIDE SEQUENCE</scope>
    <source>
        <strain evidence="5">CBS 279.74</strain>
    </source>
</reference>
<dbReference type="EMBL" id="MU005773">
    <property type="protein sequence ID" value="KAF2707825.1"/>
    <property type="molecule type" value="Genomic_DNA"/>
</dbReference>
<organism evidence="5 6">
    <name type="scientific">Pleomassaria siparia CBS 279.74</name>
    <dbReference type="NCBI Taxonomy" id="1314801"/>
    <lineage>
        <taxon>Eukaryota</taxon>
        <taxon>Fungi</taxon>
        <taxon>Dikarya</taxon>
        <taxon>Ascomycota</taxon>
        <taxon>Pezizomycotina</taxon>
        <taxon>Dothideomycetes</taxon>
        <taxon>Pleosporomycetidae</taxon>
        <taxon>Pleosporales</taxon>
        <taxon>Pleomassariaceae</taxon>
        <taxon>Pleomassaria</taxon>
    </lineage>
</organism>
<dbReference type="SUPFAM" id="SSF51905">
    <property type="entry name" value="FAD/NAD(P)-binding domain"/>
    <property type="match status" value="1"/>
</dbReference>
<dbReference type="InterPro" id="IPR023753">
    <property type="entry name" value="FAD/NAD-binding_dom"/>
</dbReference>
<keyword evidence="3" id="KW-0560">Oxidoreductase</keyword>
<sequence>MSSPKKSVAIIGAGLGGLVAARKLLQTNKLRVTIFEKGSRVGGLWAADSPINPEMRTNSSIFTAAFSDLSWESVDLDGQPAPVYPKAWMVERYLQEYTKRLILEAHGESERRLILGVQVVSATRVDGRWRIETRTELEEENVEYFDYMVVATGYLSEAKPLCYEMDDSVQSSIPIMHSTEYRQLHQLRLGDGNRNPDSKPRRVLVVGGSHSGSDMAHLIGLQASNERWAPGKSGSSPPVEVVHITPQQLFAVPAFPRNYDLPCAFHPLEYKLFDRASRGTDLISHEFGMADTRLSKATRLKVKMYVDGSLDGFDADANDLPPYCVISETYNELVRNGVVKPIMAQLIRLREGDNGKAVATIISLSGEETKLDNIAAVINATGFISRRGLSFLSEAVQTELGCDLDNARVPLILDSTYLCQRSNVPDIAFLGYNGVISWGIVEMQMRAVAAKWSSDQAALASEKEETCKAVVDHIQAMRDAMKENRRSEIPQVPFSDYIGMMEQAGRELSLERVDLAYSPVEGFVCAARWVDSDMGKEEAVKTMTRLQDIQRKATEGRMFLARAVFHGLSGKWVGERQVQDGVELTQKVEMHARYPTAPDYHFEYVAVETLTTKSTTSEHTDERRTILRYTENSDEVSAWEVSPHDPLLAKPIPSYKLRFHQTDTDDYDSCSAIIIPTQPSQPERSLAYRFVFKGTVLVDLHITLDGKTTLFTKPGPMDSPLEVYANEPVESIKVQSQHAEDVGAESARIFVTEGASNTAAKGSVSSGSVR</sequence>
<dbReference type="OrthoDB" id="66881at2759"/>
<evidence type="ECO:0000313" key="6">
    <source>
        <dbReference type="Proteomes" id="UP000799428"/>
    </source>
</evidence>
<dbReference type="Gene3D" id="3.50.50.60">
    <property type="entry name" value="FAD/NAD(P)-binding domain"/>
    <property type="match status" value="1"/>
</dbReference>
<dbReference type="InterPro" id="IPR050346">
    <property type="entry name" value="FMO-like"/>
</dbReference>
<keyword evidence="6" id="KW-1185">Reference proteome</keyword>
<dbReference type="Pfam" id="PF07992">
    <property type="entry name" value="Pyr_redox_2"/>
    <property type="match status" value="1"/>
</dbReference>
<evidence type="ECO:0000259" key="4">
    <source>
        <dbReference type="Pfam" id="PF07992"/>
    </source>
</evidence>
<evidence type="ECO:0000256" key="2">
    <source>
        <dbReference type="ARBA" id="ARBA00022827"/>
    </source>
</evidence>
<keyword evidence="1" id="KW-0285">Flavoprotein</keyword>
<gene>
    <name evidence="5" type="ORF">K504DRAFT_44984</name>
</gene>
<dbReference type="PRINTS" id="PR00419">
    <property type="entry name" value="ADXRDTASE"/>
</dbReference>